<dbReference type="AlphaFoldDB" id="A0A8D0CCK6"/>
<keyword evidence="7" id="KW-0813">Transport</keyword>
<evidence type="ECO:0000256" key="2">
    <source>
        <dbReference type="ARBA" id="ARBA00004569"/>
    </source>
</evidence>
<comment type="subcellular location">
    <subcellularLocation>
        <location evidence="3">Mitochondrion inner membrane</location>
        <topology evidence="3">Peripheral membrane protein</topology>
    </subcellularLocation>
    <subcellularLocation>
        <location evidence="2">Mitochondrion intermembrane space</location>
    </subcellularLocation>
</comment>
<evidence type="ECO:0000256" key="13">
    <source>
        <dbReference type="ARBA" id="ARBA00023157"/>
    </source>
</evidence>
<dbReference type="GO" id="GO:0045271">
    <property type="term" value="C:respiratory chain complex I"/>
    <property type="evidence" value="ECO:0007669"/>
    <property type="project" value="Ensembl"/>
</dbReference>
<dbReference type="PROSITE" id="PS51808">
    <property type="entry name" value="CHCH"/>
    <property type="match status" value="1"/>
</dbReference>
<keyword evidence="10" id="KW-0249">Electron transport</keyword>
<keyword evidence="8" id="KW-0679">Respiratory chain</keyword>
<sequence length="129" mass="14901">MAGSMFPSTPSGLLSFPFSPPSAMPFLKFQEMMGIDVDRWMLMHSSEQPRKRASTCHAFEKEWVECADGIGMTRAKQECKLEFEDLQECITRKKLMKRMMAITKQREKLIREGKYTLPDYHSGKTETTP</sequence>
<comment type="subunit">
    <text evidence="5">Mammalian complex I is composed of 45 different subunits. This is a component of the iron-sulfur (IP) fragment of the enzyme.</text>
</comment>
<evidence type="ECO:0000256" key="16">
    <source>
        <dbReference type="PIRSR" id="PIRSR619342-50"/>
    </source>
</evidence>
<evidence type="ECO:0000256" key="9">
    <source>
        <dbReference type="ARBA" id="ARBA00022792"/>
    </source>
</evidence>
<evidence type="ECO:0000313" key="18">
    <source>
        <dbReference type="Proteomes" id="UP000694421"/>
    </source>
</evidence>
<evidence type="ECO:0000256" key="11">
    <source>
        <dbReference type="ARBA" id="ARBA00023128"/>
    </source>
</evidence>
<dbReference type="Pfam" id="PF10200">
    <property type="entry name" value="Ndufs5"/>
    <property type="match status" value="1"/>
</dbReference>
<keyword evidence="13 16" id="KW-1015">Disulfide bond</keyword>
<dbReference type="GeneTree" id="ENSGT00390000002919"/>
<dbReference type="Proteomes" id="UP000694421">
    <property type="component" value="Unplaced"/>
</dbReference>
<evidence type="ECO:0000256" key="7">
    <source>
        <dbReference type="ARBA" id="ARBA00022448"/>
    </source>
</evidence>
<protein>
    <recommendedName>
        <fullName evidence="6">NADH dehydrogenase [ubiquinone] iron-sulfur protein 5</fullName>
    </recommendedName>
    <alternativeName>
        <fullName evidence="14">Complex I-15 kDa</fullName>
    </alternativeName>
    <alternativeName>
        <fullName evidence="15">NADH-ubiquinone oxidoreductase 15 kDa subunit</fullName>
    </alternativeName>
</protein>
<keyword evidence="9" id="KW-0999">Mitochondrion inner membrane</keyword>
<feature type="disulfide bond" evidence="16">
    <location>
        <begin position="66"/>
        <end position="79"/>
    </location>
</feature>
<organism evidence="17 18">
    <name type="scientific">Salvator merianae</name>
    <name type="common">Argentine black and white tegu</name>
    <name type="synonym">Tupinambis merianae</name>
    <dbReference type="NCBI Taxonomy" id="96440"/>
    <lineage>
        <taxon>Eukaryota</taxon>
        <taxon>Metazoa</taxon>
        <taxon>Chordata</taxon>
        <taxon>Craniata</taxon>
        <taxon>Vertebrata</taxon>
        <taxon>Euteleostomi</taxon>
        <taxon>Lepidosauria</taxon>
        <taxon>Squamata</taxon>
        <taxon>Bifurcata</taxon>
        <taxon>Unidentata</taxon>
        <taxon>Episquamata</taxon>
        <taxon>Laterata</taxon>
        <taxon>Teiioidea</taxon>
        <taxon>Teiidae</taxon>
        <taxon>Salvator</taxon>
    </lineage>
</organism>
<dbReference type="InterPro" id="IPR019342">
    <property type="entry name" value="NADH_UbQ_OxRdtase_FeS-su5"/>
</dbReference>
<evidence type="ECO:0000256" key="5">
    <source>
        <dbReference type="ARBA" id="ARBA00011261"/>
    </source>
</evidence>
<dbReference type="GO" id="GO:0005743">
    <property type="term" value="C:mitochondrial inner membrane"/>
    <property type="evidence" value="ECO:0007669"/>
    <property type="project" value="UniProtKB-SubCell"/>
</dbReference>
<evidence type="ECO:0000256" key="3">
    <source>
        <dbReference type="ARBA" id="ARBA00004637"/>
    </source>
</evidence>
<keyword evidence="18" id="KW-1185">Reference proteome</keyword>
<reference evidence="17" key="2">
    <citation type="submission" date="2025-09" db="UniProtKB">
        <authorList>
            <consortium name="Ensembl"/>
        </authorList>
    </citation>
    <scope>IDENTIFICATION</scope>
</reference>
<dbReference type="PANTHER" id="PTHR15224">
    <property type="entry name" value="NADH DEHYDROGENASE [UBIQUINONE] IRON-SULFUR PROTEIN 5"/>
    <property type="match status" value="1"/>
</dbReference>
<dbReference type="Ensembl" id="ENSSMRT00000023960.1">
    <property type="protein sequence ID" value="ENSSMRP00000020446.1"/>
    <property type="gene ID" value="ENSSMRG00000015911.1"/>
</dbReference>
<reference evidence="17" key="1">
    <citation type="submission" date="2025-08" db="UniProtKB">
        <authorList>
            <consortium name="Ensembl"/>
        </authorList>
    </citation>
    <scope>IDENTIFICATION</scope>
</reference>
<evidence type="ECO:0000256" key="6">
    <source>
        <dbReference type="ARBA" id="ARBA00013482"/>
    </source>
</evidence>
<evidence type="ECO:0000256" key="1">
    <source>
        <dbReference type="ARBA" id="ARBA00003195"/>
    </source>
</evidence>
<evidence type="ECO:0000256" key="4">
    <source>
        <dbReference type="ARBA" id="ARBA00007372"/>
    </source>
</evidence>
<dbReference type="PANTHER" id="PTHR15224:SF1">
    <property type="entry name" value="NADH DEHYDROGENASE [UBIQUINONE] IRON-SULFUR PROTEIN 5"/>
    <property type="match status" value="1"/>
</dbReference>
<dbReference type="OMA" id="RQQRDKM"/>
<evidence type="ECO:0000256" key="8">
    <source>
        <dbReference type="ARBA" id="ARBA00022660"/>
    </source>
</evidence>
<comment type="similarity">
    <text evidence="4">Belongs to the complex I NDUFS5 subunit family.</text>
</comment>
<accession>A0A8D0CCK6</accession>
<evidence type="ECO:0000256" key="14">
    <source>
        <dbReference type="ARBA" id="ARBA00031222"/>
    </source>
</evidence>
<evidence type="ECO:0000256" key="15">
    <source>
        <dbReference type="ARBA" id="ARBA00032739"/>
    </source>
</evidence>
<evidence type="ECO:0000313" key="17">
    <source>
        <dbReference type="Ensembl" id="ENSSMRP00000020446.1"/>
    </source>
</evidence>
<name>A0A8D0CCK6_SALMN</name>
<keyword evidence="12" id="KW-0472">Membrane</keyword>
<evidence type="ECO:0000256" key="10">
    <source>
        <dbReference type="ARBA" id="ARBA00022982"/>
    </source>
</evidence>
<comment type="function">
    <text evidence="1">Accessory subunit of the mitochondrial membrane respiratory chain NADH dehydrogenase (Complex I), that is believed not to be involved in catalysis. Complex I functions in the transfer of electrons from NADH to the respiratory chain. The immediate electron acceptor for the enzyme is believed to be ubiquinone.</text>
</comment>
<dbReference type="GO" id="GO:0005758">
    <property type="term" value="C:mitochondrial intermembrane space"/>
    <property type="evidence" value="ECO:0007669"/>
    <property type="project" value="UniProtKB-SubCell"/>
</dbReference>
<dbReference type="GO" id="GO:0032981">
    <property type="term" value="P:mitochondrial respiratory chain complex I assembly"/>
    <property type="evidence" value="ECO:0007669"/>
    <property type="project" value="Ensembl"/>
</dbReference>
<dbReference type="CDD" id="cd24141">
    <property type="entry name" value="NDUFS5-like"/>
    <property type="match status" value="1"/>
</dbReference>
<feature type="disulfide bond" evidence="16">
    <location>
        <begin position="56"/>
        <end position="89"/>
    </location>
</feature>
<proteinExistence type="inferred from homology"/>
<evidence type="ECO:0000256" key="12">
    <source>
        <dbReference type="ARBA" id="ARBA00023136"/>
    </source>
</evidence>
<keyword evidence="11" id="KW-0496">Mitochondrion</keyword>